<dbReference type="Gene3D" id="3.40.50.720">
    <property type="entry name" value="NAD(P)-binding Rossmann-like Domain"/>
    <property type="match status" value="1"/>
</dbReference>
<sequence length="621" mass="69872">MTAGIISSGLYDWLFGPNSIEVPQGPVVISGCDTGFGNSLSYEFAKRRWKVYSGCLTAAAVKEFEASALGIGYGGSVEWTPMEAYRKVMDVNFMGMVEMTKAFPPSLRLHVKKRPDTLAPRIINITSVAGRITSAFSDALRIELAPFGVRVVIIEPFFAINHEDFNTLLDGIKSSLLYVYMDAECNTPLEADTSLNAITTSAKSPLRVVRPAPPVSRMSFTMERPAFSLSGLRQSVLIRYTGPIETDSIISFLKSSPTEFIPIREWFRDPADLEQLNYVKVDKSAPEPWLHIWSNFVRQLDMPDNGSESLYHFFWDCILLRPLLYFCELSELVVEYNRDTADASSATLRLKRPDVCVWLNGRLVYKSEEKKTGVGLGDPSDELVEKDTNWWIVTYGQLPMYLCTATNGKLVQTKALKVVIPLLNLQAPSSRIRAAVFMMNYSRVLQAYKQDQGPGLPLSIFKPDVKVLSKEMGIIRTLILYDDKIEKKIENFDGYIYSDLEISFTAVKCLGATKLFECILEGLRSLHRAALVHRDLRWENVIRTHGMTWVIIDLENGGRADTNPLFALGHWNDQAVGNVKDERGKYCPKHDIQSVGPMIDKLRQYIPTAYASLITVKSISY</sequence>
<evidence type="ECO:0000313" key="1">
    <source>
        <dbReference type="EMBL" id="TPX35879.1"/>
    </source>
</evidence>
<evidence type="ECO:0000313" key="2">
    <source>
        <dbReference type="Proteomes" id="UP000319731"/>
    </source>
</evidence>
<dbReference type="Gene3D" id="1.10.510.10">
    <property type="entry name" value="Transferase(Phosphotransferase) domain 1"/>
    <property type="match status" value="1"/>
</dbReference>
<comment type="caution">
    <text evidence="1">The sequence shown here is derived from an EMBL/GenBank/DDBJ whole genome shotgun (WGS) entry which is preliminary data.</text>
</comment>
<dbReference type="STRING" id="1806994.A0A507C9N6"/>
<dbReference type="InterPro" id="IPR011009">
    <property type="entry name" value="Kinase-like_dom_sf"/>
</dbReference>
<accession>A0A507C9N6</accession>
<dbReference type="EMBL" id="QEAO01000006">
    <property type="protein sequence ID" value="TPX35879.1"/>
    <property type="molecule type" value="Genomic_DNA"/>
</dbReference>
<dbReference type="InterPro" id="IPR036291">
    <property type="entry name" value="NAD(P)-bd_dom_sf"/>
</dbReference>
<dbReference type="OrthoDB" id="2102561at2759"/>
<dbReference type="GO" id="GO:0008202">
    <property type="term" value="P:steroid metabolic process"/>
    <property type="evidence" value="ECO:0007669"/>
    <property type="project" value="TreeGrafter"/>
</dbReference>
<name>A0A507C9N6_9FUNG</name>
<dbReference type="GO" id="GO:0016491">
    <property type="term" value="F:oxidoreductase activity"/>
    <property type="evidence" value="ECO:0007669"/>
    <property type="project" value="TreeGrafter"/>
</dbReference>
<dbReference type="PANTHER" id="PTHR43313:SF1">
    <property type="entry name" value="3BETA-HYDROXYSTEROID DEHYDROGENASE DHS-16"/>
    <property type="match status" value="1"/>
</dbReference>
<organism evidence="1 2">
    <name type="scientific">Synchytrium microbalum</name>
    <dbReference type="NCBI Taxonomy" id="1806994"/>
    <lineage>
        <taxon>Eukaryota</taxon>
        <taxon>Fungi</taxon>
        <taxon>Fungi incertae sedis</taxon>
        <taxon>Chytridiomycota</taxon>
        <taxon>Chytridiomycota incertae sedis</taxon>
        <taxon>Chytridiomycetes</taxon>
        <taxon>Synchytriales</taxon>
        <taxon>Synchytriaceae</taxon>
        <taxon>Synchytrium</taxon>
    </lineage>
</organism>
<dbReference type="AlphaFoldDB" id="A0A507C9N6"/>
<dbReference type="Proteomes" id="UP000319731">
    <property type="component" value="Unassembled WGS sequence"/>
</dbReference>
<dbReference type="SUPFAM" id="SSF51735">
    <property type="entry name" value="NAD(P)-binding Rossmann-fold domains"/>
    <property type="match status" value="1"/>
</dbReference>
<dbReference type="SUPFAM" id="SSF56112">
    <property type="entry name" value="Protein kinase-like (PK-like)"/>
    <property type="match status" value="1"/>
</dbReference>
<protein>
    <recommendedName>
        <fullName evidence="3">Protein kinase domain-containing protein</fullName>
    </recommendedName>
</protein>
<dbReference type="RefSeq" id="XP_031026264.1">
    <property type="nucleotide sequence ID" value="XM_031167600.1"/>
</dbReference>
<dbReference type="PANTHER" id="PTHR43313">
    <property type="entry name" value="SHORT-CHAIN DEHYDROGENASE/REDUCTASE FAMILY 9C"/>
    <property type="match status" value="1"/>
</dbReference>
<gene>
    <name evidence="1" type="ORF">SmJEL517_g01672</name>
</gene>
<proteinExistence type="predicted"/>
<dbReference type="GeneID" id="42002897"/>
<reference evidence="1 2" key="1">
    <citation type="journal article" date="2019" name="Sci. Rep.">
        <title>Comparative genomics of chytrid fungi reveal insights into the obligate biotrophic and pathogenic lifestyle of Synchytrium endobioticum.</title>
        <authorList>
            <person name="van de Vossenberg B.T.L.H."/>
            <person name="Warris S."/>
            <person name="Nguyen H.D.T."/>
            <person name="van Gent-Pelzer M.P.E."/>
            <person name="Joly D.L."/>
            <person name="van de Geest H.C."/>
            <person name="Bonants P.J.M."/>
            <person name="Smith D.S."/>
            <person name="Levesque C.A."/>
            <person name="van der Lee T.A.J."/>
        </authorList>
    </citation>
    <scope>NUCLEOTIDE SEQUENCE [LARGE SCALE GENOMIC DNA]</scope>
    <source>
        <strain evidence="1 2">JEL517</strain>
    </source>
</reference>
<keyword evidence="2" id="KW-1185">Reference proteome</keyword>
<evidence type="ECO:0008006" key="3">
    <source>
        <dbReference type="Google" id="ProtNLM"/>
    </source>
</evidence>